<dbReference type="AlphaFoldDB" id="A0A8X6SFU5"/>
<sequence length="140" mass="15665">MQEKGGNRSAPGPDYMVDALQLPNQAPRDSDESLQTCVAWRCPDGTQHLFCWKILDVFGQSLASNGLVVDNRDLNLMFGHTEATHNKLFLSSPSKYTVEPSWPLVLVCPPFEPLHRALTAIVFTQYCRMEPISYPQSPSV</sequence>
<gene>
    <name evidence="1" type="ORF">TNCV_666291</name>
</gene>
<proteinExistence type="predicted"/>
<comment type="caution">
    <text evidence="1">The sequence shown here is derived from an EMBL/GenBank/DDBJ whole genome shotgun (WGS) entry which is preliminary data.</text>
</comment>
<dbReference type="Proteomes" id="UP000887159">
    <property type="component" value="Unassembled WGS sequence"/>
</dbReference>
<keyword evidence="2" id="KW-1185">Reference proteome</keyword>
<reference evidence="1" key="1">
    <citation type="submission" date="2020-08" db="EMBL/GenBank/DDBJ databases">
        <title>Multicomponent nature underlies the extraordinary mechanical properties of spider dragline silk.</title>
        <authorList>
            <person name="Kono N."/>
            <person name="Nakamura H."/>
            <person name="Mori M."/>
            <person name="Yoshida Y."/>
            <person name="Ohtoshi R."/>
            <person name="Malay A.D."/>
            <person name="Moran D.A.P."/>
            <person name="Tomita M."/>
            <person name="Numata K."/>
            <person name="Arakawa K."/>
        </authorList>
    </citation>
    <scope>NUCLEOTIDE SEQUENCE</scope>
</reference>
<evidence type="ECO:0000313" key="2">
    <source>
        <dbReference type="Proteomes" id="UP000887159"/>
    </source>
</evidence>
<name>A0A8X6SFU5_TRICX</name>
<accession>A0A8X6SFU5</accession>
<protein>
    <submittedName>
        <fullName evidence="1">Uncharacterized protein</fullName>
    </submittedName>
</protein>
<organism evidence="1 2">
    <name type="scientific">Trichonephila clavipes</name>
    <name type="common">Golden silk orbweaver</name>
    <name type="synonym">Nephila clavipes</name>
    <dbReference type="NCBI Taxonomy" id="2585209"/>
    <lineage>
        <taxon>Eukaryota</taxon>
        <taxon>Metazoa</taxon>
        <taxon>Ecdysozoa</taxon>
        <taxon>Arthropoda</taxon>
        <taxon>Chelicerata</taxon>
        <taxon>Arachnida</taxon>
        <taxon>Araneae</taxon>
        <taxon>Araneomorphae</taxon>
        <taxon>Entelegynae</taxon>
        <taxon>Araneoidea</taxon>
        <taxon>Nephilidae</taxon>
        <taxon>Trichonephila</taxon>
    </lineage>
</organism>
<dbReference type="EMBL" id="BMAU01021319">
    <property type="protein sequence ID" value="GFY13067.1"/>
    <property type="molecule type" value="Genomic_DNA"/>
</dbReference>
<evidence type="ECO:0000313" key="1">
    <source>
        <dbReference type="EMBL" id="GFY13067.1"/>
    </source>
</evidence>